<keyword evidence="3" id="KW-1185">Reference proteome</keyword>
<proteinExistence type="predicted"/>
<feature type="non-terminal residue" evidence="2">
    <location>
        <position position="1"/>
    </location>
</feature>
<evidence type="ECO:0000256" key="1">
    <source>
        <dbReference type="SAM" id="MobiDB-lite"/>
    </source>
</evidence>
<dbReference type="EMBL" id="CAXKWB010002065">
    <property type="protein sequence ID" value="CAL4066111.1"/>
    <property type="molecule type" value="Genomic_DNA"/>
</dbReference>
<sequence length="152" mass="16964">ASPLHSRSPGSSSGSILSPESPPSSRGEIDTRTFVRPKKKRSIPYGEVNDENRNMLLKREEGSGECLARSSGSLGSEEDDRMSSASDGSYSYRLADVEDVNAVARLQEESLKLPDPRRGARQQGMWLSCQVWQFWIKDLYFGIGNIIKKFHL</sequence>
<dbReference type="AlphaFoldDB" id="A0AAV2PYH3"/>
<evidence type="ECO:0000313" key="2">
    <source>
        <dbReference type="EMBL" id="CAL4066111.1"/>
    </source>
</evidence>
<feature type="compositionally biased region" description="Basic and acidic residues" evidence="1">
    <location>
        <begin position="50"/>
        <end position="62"/>
    </location>
</feature>
<feature type="non-terminal residue" evidence="2">
    <location>
        <position position="152"/>
    </location>
</feature>
<comment type="caution">
    <text evidence="2">The sequence shown here is derived from an EMBL/GenBank/DDBJ whole genome shotgun (WGS) entry which is preliminary data.</text>
</comment>
<feature type="region of interest" description="Disordered" evidence="1">
    <location>
        <begin position="1"/>
        <end position="88"/>
    </location>
</feature>
<gene>
    <name evidence="2" type="ORF">MNOR_LOCUS5358</name>
</gene>
<protein>
    <submittedName>
        <fullName evidence="2">Uncharacterized protein</fullName>
    </submittedName>
</protein>
<feature type="compositionally biased region" description="Low complexity" evidence="1">
    <location>
        <begin position="1"/>
        <end position="26"/>
    </location>
</feature>
<accession>A0AAV2PYH3</accession>
<dbReference type="Proteomes" id="UP001497623">
    <property type="component" value="Unassembled WGS sequence"/>
</dbReference>
<organism evidence="2 3">
    <name type="scientific">Meganyctiphanes norvegica</name>
    <name type="common">Northern krill</name>
    <name type="synonym">Thysanopoda norvegica</name>
    <dbReference type="NCBI Taxonomy" id="48144"/>
    <lineage>
        <taxon>Eukaryota</taxon>
        <taxon>Metazoa</taxon>
        <taxon>Ecdysozoa</taxon>
        <taxon>Arthropoda</taxon>
        <taxon>Crustacea</taxon>
        <taxon>Multicrustacea</taxon>
        <taxon>Malacostraca</taxon>
        <taxon>Eumalacostraca</taxon>
        <taxon>Eucarida</taxon>
        <taxon>Euphausiacea</taxon>
        <taxon>Euphausiidae</taxon>
        <taxon>Meganyctiphanes</taxon>
    </lineage>
</organism>
<reference evidence="2 3" key="1">
    <citation type="submission" date="2024-05" db="EMBL/GenBank/DDBJ databases">
        <authorList>
            <person name="Wallberg A."/>
        </authorList>
    </citation>
    <scope>NUCLEOTIDE SEQUENCE [LARGE SCALE GENOMIC DNA]</scope>
</reference>
<name>A0AAV2PYH3_MEGNR</name>
<evidence type="ECO:0000313" key="3">
    <source>
        <dbReference type="Proteomes" id="UP001497623"/>
    </source>
</evidence>